<evidence type="ECO:0000256" key="4">
    <source>
        <dbReference type="ARBA" id="ARBA00023136"/>
    </source>
</evidence>
<feature type="transmembrane region" description="Helical" evidence="6">
    <location>
        <begin position="107"/>
        <end position="126"/>
    </location>
</feature>
<comment type="subcellular location">
    <subcellularLocation>
        <location evidence="1">Membrane</location>
        <topology evidence="1">Multi-pass membrane protein</topology>
    </subcellularLocation>
</comment>
<dbReference type="Proteomes" id="UP000292402">
    <property type="component" value="Unassembled WGS sequence"/>
</dbReference>
<feature type="transmembrane region" description="Helical" evidence="6">
    <location>
        <begin position="75"/>
        <end position="95"/>
    </location>
</feature>
<feature type="transmembrane region" description="Helical" evidence="6">
    <location>
        <begin position="275"/>
        <end position="294"/>
    </location>
</feature>
<accession>A0A4Q4LYY4</accession>
<feature type="transmembrane region" description="Helical" evidence="6">
    <location>
        <begin position="35"/>
        <end position="55"/>
    </location>
</feature>
<organism evidence="8 9">
    <name type="scientific">Alternaria tenuissima</name>
    <dbReference type="NCBI Taxonomy" id="119927"/>
    <lineage>
        <taxon>Eukaryota</taxon>
        <taxon>Fungi</taxon>
        <taxon>Dikarya</taxon>
        <taxon>Ascomycota</taxon>
        <taxon>Pezizomycotina</taxon>
        <taxon>Dothideomycetes</taxon>
        <taxon>Pleosporomycetidae</taxon>
        <taxon>Pleosporales</taxon>
        <taxon>Pleosporineae</taxon>
        <taxon>Pleosporaceae</taxon>
        <taxon>Alternaria</taxon>
        <taxon>Alternaria sect. Alternaria</taxon>
        <taxon>Alternaria alternata complex</taxon>
    </lineage>
</organism>
<evidence type="ECO:0000256" key="6">
    <source>
        <dbReference type="SAM" id="Phobius"/>
    </source>
</evidence>
<feature type="transmembrane region" description="Helical" evidence="6">
    <location>
        <begin position="306"/>
        <end position="333"/>
    </location>
</feature>
<dbReference type="InterPro" id="IPR052706">
    <property type="entry name" value="Membrane-Transporter-like"/>
</dbReference>
<dbReference type="Pfam" id="PF00916">
    <property type="entry name" value="Sulfate_transp"/>
    <property type="match status" value="1"/>
</dbReference>
<dbReference type="PANTHER" id="PTHR43310">
    <property type="entry name" value="SULFATE TRANSPORTER YBAR-RELATED"/>
    <property type="match status" value="1"/>
</dbReference>
<keyword evidence="4 6" id="KW-0472">Membrane</keyword>
<dbReference type="InterPro" id="IPR011547">
    <property type="entry name" value="SLC26A/SulP_dom"/>
</dbReference>
<dbReference type="GO" id="GO:0016020">
    <property type="term" value="C:membrane"/>
    <property type="evidence" value="ECO:0007669"/>
    <property type="project" value="UniProtKB-SubCell"/>
</dbReference>
<evidence type="ECO:0000256" key="5">
    <source>
        <dbReference type="SAM" id="MobiDB-lite"/>
    </source>
</evidence>
<evidence type="ECO:0000313" key="9">
    <source>
        <dbReference type="Proteomes" id="UP000292402"/>
    </source>
</evidence>
<feature type="transmembrane region" description="Helical" evidence="6">
    <location>
        <begin position="251"/>
        <end position="269"/>
    </location>
</feature>
<feature type="transmembrane region" description="Helical" evidence="6">
    <location>
        <begin position="6"/>
        <end position="23"/>
    </location>
</feature>
<feature type="transmembrane region" description="Helical" evidence="6">
    <location>
        <begin position="172"/>
        <end position="194"/>
    </location>
</feature>
<sequence length="700" mass="75366">MVAYASTSVLLGAVFFALAALRCGRLTGYFPRTVMTGVVGGVGVSLFLLGLEITLPSSTPHLSISTLFENDHLPLLAASLGPAVLLSLSTHLTCLERLATKPTKHPLYIPLFCCAVAGIFWLIVAACEDTSIQGLASAGWLFTSEQGPTQATAAADWDYWALFNFHMVEWRALSAGIGDVLMLVLIGALSLPIFASEAALDWGKGDHSMNHEFVGHGISNTVAGAVGALPNLFVYSNSKFFHNADGRRPEAFLVALFTLVFFFISSRVLPYVPTIQASALVLFIGTELTLQALWESTASLTCCEWIDVAGTTIACASLGFAPGVGIGLAIVVVRQFCHHVLVTRLKATKPCHHIPPRKVSYILPLFSQTYVADSLSKEMDCPAAEELRSSTSSARQNPPLLPPVVQFRGDIDSFVAPPLEQSFARCGQPSCIILDLQEVCSVGTDLAQCIQREAERIAARIKIVLPRSRLAVMDLDRGGVNYSWDVATSPVGGTSDPVDGAPGTGDKDPDSVEKKKLQAYGGLEDAIRDARYRDGSRSSHSASKQDSGVSLQQTGGELQFILRNLPSPGLVVRKLKYGDIIACSDYPFQPSFVILEGLVDVRELCDAPVDGAGRMCVRKAILLAVKAIFRRKTKTAGDSEKIVSESPCEGRHKVVAPHYPFCARVQSESCLILDIDPALIPRWNEIVEEASQSSASKETE</sequence>
<feature type="domain" description="SLC26A/SulP transporter" evidence="7">
    <location>
        <begin position="6"/>
        <end position="289"/>
    </location>
</feature>
<evidence type="ECO:0000256" key="1">
    <source>
        <dbReference type="ARBA" id="ARBA00004141"/>
    </source>
</evidence>
<reference evidence="9" key="1">
    <citation type="journal article" date="2019" name="bioRxiv">
        <title>Genomics, evolutionary history and diagnostics of the Alternaria alternata species group including apple and Asian pear pathotypes.</title>
        <authorList>
            <person name="Armitage A.D."/>
            <person name="Cockerton H.M."/>
            <person name="Sreenivasaprasad S."/>
            <person name="Woodhall J.W."/>
            <person name="Lane C.R."/>
            <person name="Harrison R.J."/>
            <person name="Clarkson J.P."/>
        </authorList>
    </citation>
    <scope>NUCLEOTIDE SEQUENCE [LARGE SCALE GENOMIC DNA]</scope>
    <source>
        <strain evidence="9">FERA 1082</strain>
    </source>
</reference>
<evidence type="ECO:0000256" key="2">
    <source>
        <dbReference type="ARBA" id="ARBA00022692"/>
    </source>
</evidence>
<keyword evidence="2 6" id="KW-0812">Transmembrane</keyword>
<name>A0A4Q4LYY4_9PLEO</name>
<protein>
    <recommendedName>
        <fullName evidence="7">SLC26A/SulP transporter domain-containing protein</fullName>
    </recommendedName>
</protein>
<evidence type="ECO:0000256" key="3">
    <source>
        <dbReference type="ARBA" id="ARBA00022989"/>
    </source>
</evidence>
<dbReference type="PANTHER" id="PTHR43310:SF4">
    <property type="entry name" value="AFR304WP"/>
    <property type="match status" value="1"/>
</dbReference>
<evidence type="ECO:0000313" key="8">
    <source>
        <dbReference type="EMBL" id="RYN22619.1"/>
    </source>
</evidence>
<proteinExistence type="predicted"/>
<dbReference type="AlphaFoldDB" id="A0A4Q4LYY4"/>
<evidence type="ECO:0000259" key="7">
    <source>
        <dbReference type="Pfam" id="PF00916"/>
    </source>
</evidence>
<comment type="caution">
    <text evidence="8">The sequence shown here is derived from an EMBL/GenBank/DDBJ whole genome shotgun (WGS) entry which is preliminary data.</text>
</comment>
<gene>
    <name evidence="8" type="ORF">AA0114_g12887</name>
</gene>
<keyword evidence="3 6" id="KW-1133">Transmembrane helix</keyword>
<feature type="region of interest" description="Disordered" evidence="5">
    <location>
        <begin position="488"/>
        <end position="512"/>
    </location>
</feature>
<dbReference type="EMBL" id="PDXA01000112">
    <property type="protein sequence ID" value="RYN22619.1"/>
    <property type="molecule type" value="Genomic_DNA"/>
</dbReference>